<dbReference type="EMBL" id="MFZH01000021">
    <property type="protein sequence ID" value="OGK18937.1"/>
    <property type="molecule type" value="Genomic_DNA"/>
</dbReference>
<keyword evidence="1" id="KW-0472">Membrane</keyword>
<reference evidence="2 3" key="1">
    <citation type="journal article" date="2016" name="Nat. Commun.">
        <title>Thousands of microbial genomes shed light on interconnected biogeochemical processes in an aquifer system.</title>
        <authorList>
            <person name="Anantharaman K."/>
            <person name="Brown C.T."/>
            <person name="Hug L.A."/>
            <person name="Sharon I."/>
            <person name="Castelle C.J."/>
            <person name="Probst A.J."/>
            <person name="Thomas B.C."/>
            <person name="Singh A."/>
            <person name="Wilkins M.J."/>
            <person name="Karaoz U."/>
            <person name="Brodie E.L."/>
            <person name="Williams K.H."/>
            <person name="Hubbard S.S."/>
            <person name="Banfield J.F."/>
        </authorList>
    </citation>
    <scope>NUCLEOTIDE SEQUENCE [LARGE SCALE GENOMIC DNA]</scope>
</reference>
<keyword evidence="1" id="KW-1133">Transmembrane helix</keyword>
<sequence length="84" mass="9446">MKNKKHHLWYLVLGSVAVLLLVLLSLAKGRPNSQFAIIALFICVYMAWGVLHHIADKTLRLSVVLEYILIGSTAFFLLKAVLLK</sequence>
<evidence type="ECO:0000256" key="1">
    <source>
        <dbReference type="SAM" id="Phobius"/>
    </source>
</evidence>
<feature type="transmembrane region" description="Helical" evidence="1">
    <location>
        <begin position="33"/>
        <end position="51"/>
    </location>
</feature>
<dbReference type="Proteomes" id="UP000176850">
    <property type="component" value="Unassembled WGS sequence"/>
</dbReference>
<keyword evidence="1" id="KW-0812">Transmembrane</keyword>
<evidence type="ECO:0000313" key="2">
    <source>
        <dbReference type="EMBL" id="OGK18937.1"/>
    </source>
</evidence>
<accession>A0A1F7GJ19</accession>
<name>A0A1F7GJ19_9BACT</name>
<gene>
    <name evidence="2" type="ORF">A2799_03825</name>
</gene>
<evidence type="ECO:0000313" key="3">
    <source>
        <dbReference type="Proteomes" id="UP000176850"/>
    </source>
</evidence>
<feature type="transmembrane region" description="Helical" evidence="1">
    <location>
        <begin position="63"/>
        <end position="82"/>
    </location>
</feature>
<protein>
    <submittedName>
        <fullName evidence="2">Uncharacterized protein</fullName>
    </submittedName>
</protein>
<comment type="caution">
    <text evidence="2">The sequence shown here is derived from an EMBL/GenBank/DDBJ whole genome shotgun (WGS) entry which is preliminary data.</text>
</comment>
<proteinExistence type="predicted"/>
<organism evidence="2 3">
    <name type="scientific">Candidatus Roizmanbacteria bacterium RIFCSPHIGHO2_01_FULL_39_24</name>
    <dbReference type="NCBI Taxonomy" id="1802032"/>
    <lineage>
        <taxon>Bacteria</taxon>
        <taxon>Candidatus Roizmaniibacteriota</taxon>
    </lineage>
</organism>
<feature type="transmembrane region" description="Helical" evidence="1">
    <location>
        <begin position="7"/>
        <end position="27"/>
    </location>
</feature>
<dbReference type="AlphaFoldDB" id="A0A1F7GJ19"/>